<protein>
    <submittedName>
        <fullName evidence="1">Uncharacterized protein</fullName>
    </submittedName>
</protein>
<sequence length="299" mass="33339">MPFSRCLQTFKAHDVGTEVLLSFPCFCIKLGPSAKFKQETSHNFVKDIYHPNITMYASSGSETSSAESYTLHRAPSVRKMFSRMRRKNSQAYVSHLPANLPNDKQISARHLHMVYPGFWLALEDHFTAAGHPTLDSAGVRIEKMLTPNGDHFTHVLALSSLPGDEGYSYSSDLNQCRLGIYLPPCPNRTSWGLPNLTPEQISSVQTFCGMARFKGLPRRGAQPYKPNVLIVASRDTVVDAVALAVDAFASYQSCALPELPRTLQDARNDMEMRREKSARVWQRVLSSEGVRTLSVADES</sequence>
<name>A0ABR3JII7_9AGAR</name>
<gene>
    <name evidence="1" type="ORF">HGRIS_004212</name>
</gene>
<evidence type="ECO:0000313" key="1">
    <source>
        <dbReference type="EMBL" id="KAL0955327.1"/>
    </source>
</evidence>
<reference evidence="2" key="1">
    <citation type="submission" date="2024-06" db="EMBL/GenBank/DDBJ databases">
        <title>Multi-omics analyses provide insights into the biosynthesis of the anticancer antibiotic pleurotin in Hohenbuehelia grisea.</title>
        <authorList>
            <person name="Weaver J.A."/>
            <person name="Alberti F."/>
        </authorList>
    </citation>
    <scope>NUCLEOTIDE SEQUENCE [LARGE SCALE GENOMIC DNA]</scope>
    <source>
        <strain evidence="2">T-177</strain>
    </source>
</reference>
<organism evidence="1 2">
    <name type="scientific">Hohenbuehelia grisea</name>
    <dbReference type="NCBI Taxonomy" id="104357"/>
    <lineage>
        <taxon>Eukaryota</taxon>
        <taxon>Fungi</taxon>
        <taxon>Dikarya</taxon>
        <taxon>Basidiomycota</taxon>
        <taxon>Agaricomycotina</taxon>
        <taxon>Agaricomycetes</taxon>
        <taxon>Agaricomycetidae</taxon>
        <taxon>Agaricales</taxon>
        <taxon>Pleurotineae</taxon>
        <taxon>Pleurotaceae</taxon>
        <taxon>Hohenbuehelia</taxon>
    </lineage>
</organism>
<dbReference type="Proteomes" id="UP001556367">
    <property type="component" value="Unassembled WGS sequence"/>
</dbReference>
<proteinExistence type="predicted"/>
<keyword evidence="2" id="KW-1185">Reference proteome</keyword>
<accession>A0ABR3JII7</accession>
<dbReference type="EMBL" id="JASNQZ010000007">
    <property type="protein sequence ID" value="KAL0955327.1"/>
    <property type="molecule type" value="Genomic_DNA"/>
</dbReference>
<evidence type="ECO:0000313" key="2">
    <source>
        <dbReference type="Proteomes" id="UP001556367"/>
    </source>
</evidence>
<comment type="caution">
    <text evidence="1">The sequence shown here is derived from an EMBL/GenBank/DDBJ whole genome shotgun (WGS) entry which is preliminary data.</text>
</comment>